<gene>
    <name evidence="5" type="ORF">UR93_C0025G0010</name>
</gene>
<dbReference type="GO" id="GO:0043138">
    <property type="term" value="F:3'-5' DNA helicase activity"/>
    <property type="evidence" value="ECO:0007669"/>
    <property type="project" value="TreeGrafter"/>
</dbReference>
<dbReference type="Gene3D" id="3.40.50.300">
    <property type="entry name" value="P-loop containing nucleotide triphosphate hydrolases"/>
    <property type="match status" value="1"/>
</dbReference>
<evidence type="ECO:0000256" key="2">
    <source>
        <dbReference type="ARBA" id="ARBA00022840"/>
    </source>
</evidence>
<name>A0A0G0D141_9BACT</name>
<evidence type="ECO:0000313" key="5">
    <source>
        <dbReference type="EMBL" id="KKP88004.1"/>
    </source>
</evidence>
<reference evidence="5 6" key="1">
    <citation type="journal article" date="2015" name="Nature">
        <title>rRNA introns, odd ribosomes, and small enigmatic genomes across a large radiation of phyla.</title>
        <authorList>
            <person name="Brown C.T."/>
            <person name="Hug L.A."/>
            <person name="Thomas B.C."/>
            <person name="Sharon I."/>
            <person name="Castelle C.J."/>
            <person name="Singh A."/>
            <person name="Wilkins M.J."/>
            <person name="Williams K.H."/>
            <person name="Banfield J.F."/>
        </authorList>
    </citation>
    <scope>NUCLEOTIDE SEQUENCE [LARGE SCALE GENOMIC DNA]</scope>
</reference>
<dbReference type="GO" id="GO:0006302">
    <property type="term" value="P:double-strand break repair"/>
    <property type="evidence" value="ECO:0007669"/>
    <property type="project" value="TreeGrafter"/>
</dbReference>
<dbReference type="EMBL" id="LBRB01000025">
    <property type="protein sequence ID" value="KKP88004.1"/>
    <property type="molecule type" value="Genomic_DNA"/>
</dbReference>
<protein>
    <submittedName>
        <fullName evidence="5">Primosomal protein N</fullName>
    </submittedName>
</protein>
<evidence type="ECO:0000256" key="1">
    <source>
        <dbReference type="ARBA" id="ARBA00022741"/>
    </source>
</evidence>
<dbReference type="PANTHER" id="PTHR30580:SF1">
    <property type="entry name" value="COMF OPERON PROTEIN 1"/>
    <property type="match status" value="1"/>
</dbReference>
<keyword evidence="1" id="KW-0547">Nucleotide-binding</keyword>
<dbReference type="GO" id="GO:0006310">
    <property type="term" value="P:DNA recombination"/>
    <property type="evidence" value="ECO:0007669"/>
    <property type="project" value="TreeGrafter"/>
</dbReference>
<keyword evidence="2" id="KW-0067">ATP-binding</keyword>
<dbReference type="GO" id="GO:0003677">
    <property type="term" value="F:DNA binding"/>
    <property type="evidence" value="ECO:0007669"/>
    <property type="project" value="UniProtKB-KW"/>
</dbReference>
<evidence type="ECO:0000259" key="4">
    <source>
        <dbReference type="Pfam" id="PF17764"/>
    </source>
</evidence>
<evidence type="ECO:0000256" key="3">
    <source>
        <dbReference type="ARBA" id="ARBA00023125"/>
    </source>
</evidence>
<feature type="domain" description="Primosomal protein N' 3' DNA-binding" evidence="4">
    <location>
        <begin position="14"/>
        <end position="102"/>
    </location>
</feature>
<dbReference type="Proteomes" id="UP000034316">
    <property type="component" value="Unassembled WGS sequence"/>
</dbReference>
<comment type="caution">
    <text evidence="5">The sequence shown here is derived from an EMBL/GenBank/DDBJ whole genome shotgun (WGS) entry which is preliminary data.</text>
</comment>
<dbReference type="PANTHER" id="PTHR30580">
    <property type="entry name" value="PRIMOSOMAL PROTEIN N"/>
    <property type="match status" value="1"/>
</dbReference>
<keyword evidence="3" id="KW-0238">DNA-binding</keyword>
<dbReference type="Gene3D" id="3.40.1440.60">
    <property type="entry name" value="PriA, 3(prime) DNA-binding domain"/>
    <property type="match status" value="1"/>
</dbReference>
<dbReference type="InterPro" id="IPR027417">
    <property type="entry name" value="P-loop_NTPase"/>
</dbReference>
<dbReference type="InterPro" id="IPR042115">
    <property type="entry name" value="PriA_3primeBD_sf"/>
</dbReference>
<organism evidence="5 6">
    <name type="scientific">Berkelbacteria bacterium GW2011_GWA2_35_9</name>
    <dbReference type="NCBI Taxonomy" id="1618333"/>
    <lineage>
        <taxon>Bacteria</taxon>
        <taxon>Candidatus Berkelbacteria</taxon>
    </lineage>
</organism>
<evidence type="ECO:0000313" key="6">
    <source>
        <dbReference type="Proteomes" id="UP000034316"/>
    </source>
</evidence>
<accession>A0A0G0D141</accession>
<dbReference type="AlphaFoldDB" id="A0A0G0D141"/>
<proteinExistence type="predicted"/>
<dbReference type="Pfam" id="PF17764">
    <property type="entry name" value="PriA_3primeBD"/>
    <property type="match status" value="1"/>
</dbReference>
<dbReference type="InterPro" id="IPR041222">
    <property type="entry name" value="PriA_3primeBD"/>
</dbReference>
<dbReference type="STRING" id="1618333.UR93_C0025G0010"/>
<sequence>MLSKILVDQKTKGQFDEFDYKVTPDILPDLSQDQFVEVNFGGKKKLGIISSIAKKTSDRKLKSIGKIVYPGLKICAWQKQLARFIALEYATNFSQALFSIIPPLARTFSYPKSQSVSTAYSESFVIKSKLDRFLVFRKIKTKKIIIFPEIIEAKIYQKYFEKNAIIFHSGLNLKKKSEIFIRALNGDYQTIVGTYSAMFLSFSNHCLIMESYLSPMYEKDSSPKYNILELVKKLAKVKQLKIILADDMVDLFGQTKNFPTVKNIKYRLSISPQKLLANIQFTGKNLVYFPTASGYRLIKCATCQQIVKCKKCQKILSSNGNFIPTVCSYCGETQNQNGLCPKCHSAKLTYLVPGIKTIFEGLKTKKFILCDRDTTSLPPNFTNVIATSRIFSFPMKKFDSVWAFFPNYYFHLASFRQKENIAYLIYRLKNLTENLNIVVSSKTQIHFLREALSPNFASQELELRKRYRFPPFWNLWILRGEKISLGLYKKIVYNLEKESSVEFIHKNFKEGQVEIYLKAPKVYQLKYDQIVPLIAEKNNEAHSPELLKEFSYISRRLSQLQ</sequence>
<dbReference type="GO" id="GO:0005524">
    <property type="term" value="F:ATP binding"/>
    <property type="evidence" value="ECO:0007669"/>
    <property type="project" value="UniProtKB-KW"/>
</dbReference>
<dbReference type="GO" id="GO:0006270">
    <property type="term" value="P:DNA replication initiation"/>
    <property type="evidence" value="ECO:0007669"/>
    <property type="project" value="TreeGrafter"/>
</dbReference>